<evidence type="ECO:0000259" key="2">
    <source>
        <dbReference type="Pfam" id="PF00931"/>
    </source>
</evidence>
<dbReference type="PANTHER" id="PTHR36766">
    <property type="entry name" value="PLANT BROAD-SPECTRUM MILDEW RESISTANCE PROTEIN RPW8"/>
    <property type="match status" value="1"/>
</dbReference>
<evidence type="ECO:0000256" key="1">
    <source>
        <dbReference type="ARBA" id="ARBA00022821"/>
    </source>
</evidence>
<organism evidence="3 4">
    <name type="scientific">Prunus yedoensis var. nudiflora</name>
    <dbReference type="NCBI Taxonomy" id="2094558"/>
    <lineage>
        <taxon>Eukaryota</taxon>
        <taxon>Viridiplantae</taxon>
        <taxon>Streptophyta</taxon>
        <taxon>Embryophyta</taxon>
        <taxon>Tracheophyta</taxon>
        <taxon>Spermatophyta</taxon>
        <taxon>Magnoliopsida</taxon>
        <taxon>eudicotyledons</taxon>
        <taxon>Gunneridae</taxon>
        <taxon>Pentapetalae</taxon>
        <taxon>rosids</taxon>
        <taxon>fabids</taxon>
        <taxon>Rosales</taxon>
        <taxon>Rosaceae</taxon>
        <taxon>Amygdaloideae</taxon>
        <taxon>Amygdaleae</taxon>
        <taxon>Prunus</taxon>
    </lineage>
</organism>
<accession>A0A314YNI4</accession>
<dbReference type="Pfam" id="PF00931">
    <property type="entry name" value="NB-ARC"/>
    <property type="match status" value="1"/>
</dbReference>
<keyword evidence="4" id="KW-1185">Reference proteome</keyword>
<gene>
    <name evidence="3" type="ORF">Pyn_02767</name>
</gene>
<dbReference type="PANTHER" id="PTHR36766:SF70">
    <property type="entry name" value="DISEASE RESISTANCE PROTEIN RGA4"/>
    <property type="match status" value="1"/>
</dbReference>
<comment type="caution">
    <text evidence="3">The sequence shown here is derived from an EMBL/GenBank/DDBJ whole genome shotgun (WGS) entry which is preliminary data.</text>
</comment>
<reference evidence="3 4" key="1">
    <citation type="submission" date="2018-02" db="EMBL/GenBank/DDBJ databases">
        <title>Draft genome of wild Prunus yedoensis var. nudiflora.</title>
        <authorList>
            <person name="Baek S."/>
            <person name="Kim J.-H."/>
            <person name="Choi K."/>
            <person name="Kim G.-B."/>
            <person name="Cho A."/>
            <person name="Jang H."/>
            <person name="Shin C.-H."/>
            <person name="Yu H.-J."/>
            <person name="Mun J.-H."/>
        </authorList>
    </citation>
    <scope>NUCLEOTIDE SEQUENCE [LARGE SCALE GENOMIC DNA]</scope>
    <source>
        <strain evidence="4">cv. Jeju island</strain>
        <tissue evidence="3">Leaf</tissue>
    </source>
</reference>
<dbReference type="GO" id="GO:0006952">
    <property type="term" value="P:defense response"/>
    <property type="evidence" value="ECO:0007669"/>
    <property type="project" value="UniProtKB-KW"/>
</dbReference>
<name>A0A314YNI4_PRUYE</name>
<dbReference type="Proteomes" id="UP000250321">
    <property type="component" value="Unassembled WGS sequence"/>
</dbReference>
<keyword evidence="1" id="KW-0611">Plant defense</keyword>
<proteinExistence type="predicted"/>
<dbReference type="OrthoDB" id="1163526at2759"/>
<dbReference type="SUPFAM" id="SSF52540">
    <property type="entry name" value="P-loop containing nucleoside triphosphate hydrolases"/>
    <property type="match status" value="1"/>
</dbReference>
<feature type="domain" description="NB-ARC" evidence="2">
    <location>
        <begin position="9"/>
        <end position="56"/>
    </location>
</feature>
<dbReference type="GO" id="GO:0043531">
    <property type="term" value="F:ADP binding"/>
    <property type="evidence" value="ECO:0007669"/>
    <property type="project" value="InterPro"/>
</dbReference>
<sequence>MSCFSKLGSHGSTVIVTTRSANVASITETNPNLRCNLDTLQEDECWSILKDRAFPNYGNAPITAHLETIGRQIAKRCGGCTISGKGM</sequence>
<evidence type="ECO:0000313" key="3">
    <source>
        <dbReference type="EMBL" id="PQQ06218.1"/>
    </source>
</evidence>
<dbReference type="EMBL" id="PJQY01000990">
    <property type="protein sequence ID" value="PQQ06218.1"/>
    <property type="molecule type" value="Genomic_DNA"/>
</dbReference>
<dbReference type="AlphaFoldDB" id="A0A314YNI4"/>
<protein>
    <submittedName>
        <fullName evidence="3">Putative disease resistance protein RGA3</fullName>
    </submittedName>
</protein>
<dbReference type="InterPro" id="IPR002182">
    <property type="entry name" value="NB-ARC"/>
</dbReference>
<dbReference type="InterPro" id="IPR027417">
    <property type="entry name" value="P-loop_NTPase"/>
</dbReference>
<evidence type="ECO:0000313" key="4">
    <source>
        <dbReference type="Proteomes" id="UP000250321"/>
    </source>
</evidence>
<dbReference type="STRING" id="2094558.A0A314YNI4"/>